<feature type="domain" description="Signal transduction histidine kinase internal region" evidence="3">
    <location>
        <begin position="393"/>
        <end position="470"/>
    </location>
</feature>
<dbReference type="RefSeq" id="WP_109748268.1">
    <property type="nucleotide sequence ID" value="NZ_JANKBI010000016.1"/>
</dbReference>
<accession>A0AB73SZC9</accession>
<dbReference type="AlphaFoldDB" id="A0AB73SZC9"/>
<sequence>MKKANFSSIKTKIFVSYGSLILIICIFTSLLYYYTAYNAFLKNYTKSSRQLSKIVSHQLDQYFEQINSIQKKILENDEIRDYIFVDAASQDFESDREFQKTIYTITGYDFGFFHMNILNLEDHSLINFGSRYIYTPSEDYKVTPEIQENIIDPAVALRGRKFIVPPGHGSLNIVDEDTPTLSFVRSFPRYSYSLSEPKGVIEIQVTSSSIQELLEATLLSYDNQAESIYIFDEEGRLVYPLDLPDEELKYYISLDTENKNDFKNPFTHKSEIVAGTSSSRTGFTVLLCTPDSALQSNKSFFRNVSLIIAAVSLLLLIALTYRLASSISSPIIKLKESIASLSLDSISEKSAYHADTSLNELEMLSDAYNHMQLRLKESLDDIVRSRTLSIHSQIMALQAQMDSHFLYNTLTIISIIAEENDDIQASEMCVKLTRMLRYITEDLSKSTTFSGELEHTRNYTDLMAIRYGGQICFEYDTEPSLSSVCIPRLVIQPLVENCVKYSRSPDRPLHILIRTWQDKDSWCAEISDNGSGFSKEVVDGIYEKIKKLDQEEAYPQIHINGMGLANIYLRLKLFYENDFRFDIENHGGPGDGSSVIIGGRMDHEK</sequence>
<dbReference type="InterPro" id="IPR010559">
    <property type="entry name" value="Sig_transdc_His_kin_internal"/>
</dbReference>
<dbReference type="Pfam" id="PF02518">
    <property type="entry name" value="HATPase_c"/>
    <property type="match status" value="1"/>
</dbReference>
<keyword evidence="1" id="KW-1133">Transmembrane helix</keyword>
<evidence type="ECO:0000259" key="3">
    <source>
        <dbReference type="Pfam" id="PF06580"/>
    </source>
</evidence>
<dbReference type="PANTHER" id="PTHR34220">
    <property type="entry name" value="SENSOR HISTIDINE KINASE YPDA"/>
    <property type="match status" value="1"/>
</dbReference>
<evidence type="ECO:0000313" key="4">
    <source>
        <dbReference type="EMBL" id="PWJ72804.1"/>
    </source>
</evidence>
<evidence type="ECO:0000313" key="5">
    <source>
        <dbReference type="Proteomes" id="UP000245412"/>
    </source>
</evidence>
<proteinExistence type="predicted"/>
<comment type="caution">
    <text evidence="4">The sequence shown here is derived from an EMBL/GenBank/DDBJ whole genome shotgun (WGS) entry which is preliminary data.</text>
</comment>
<keyword evidence="5" id="KW-1185">Reference proteome</keyword>
<dbReference type="PANTHER" id="PTHR34220:SF7">
    <property type="entry name" value="SENSOR HISTIDINE KINASE YPDA"/>
    <property type="match status" value="1"/>
</dbReference>
<dbReference type="Gene3D" id="3.30.565.10">
    <property type="entry name" value="Histidine kinase-like ATPase, C-terminal domain"/>
    <property type="match status" value="1"/>
</dbReference>
<protein>
    <submittedName>
        <fullName evidence="4">Sensor histidine kinase YesM</fullName>
    </submittedName>
</protein>
<keyword evidence="4" id="KW-0418">Kinase</keyword>
<dbReference type="Gene3D" id="6.10.340.10">
    <property type="match status" value="1"/>
</dbReference>
<reference evidence="4 5" key="1">
    <citation type="submission" date="2018-05" db="EMBL/GenBank/DDBJ databases">
        <authorList>
            <person name="Goeker M."/>
            <person name="Huntemann M."/>
            <person name="Clum A."/>
            <person name="Pillay M."/>
            <person name="Palaniappan K."/>
            <person name="Varghese N."/>
            <person name="Mikhailova N."/>
            <person name="Stamatis D."/>
            <person name="Reddy T."/>
            <person name="Daum C."/>
            <person name="Shapiro N."/>
            <person name="Ivanova N."/>
            <person name="Kyrpides N."/>
            <person name="Woyke T."/>
        </authorList>
    </citation>
    <scope>NUCLEOTIDE SEQUENCE [LARGE SCALE GENOMIC DNA]</scope>
    <source>
        <strain evidence="4 5">DSM 26524</strain>
    </source>
</reference>
<dbReference type="InterPro" id="IPR036890">
    <property type="entry name" value="HATPase_C_sf"/>
</dbReference>
<keyword evidence="1" id="KW-0812">Transmembrane</keyword>
<dbReference type="SUPFAM" id="SSF55874">
    <property type="entry name" value="ATPase domain of HSP90 chaperone/DNA topoisomerase II/histidine kinase"/>
    <property type="match status" value="1"/>
</dbReference>
<dbReference type="Pfam" id="PF06580">
    <property type="entry name" value="His_kinase"/>
    <property type="match status" value="1"/>
</dbReference>
<gene>
    <name evidence="4" type="ORF">C7383_116118</name>
</gene>
<keyword evidence="4" id="KW-0808">Transferase</keyword>
<dbReference type="InterPro" id="IPR003594">
    <property type="entry name" value="HATPase_dom"/>
</dbReference>
<evidence type="ECO:0000259" key="2">
    <source>
        <dbReference type="Pfam" id="PF02518"/>
    </source>
</evidence>
<dbReference type="GO" id="GO:0016020">
    <property type="term" value="C:membrane"/>
    <property type="evidence" value="ECO:0007669"/>
    <property type="project" value="InterPro"/>
</dbReference>
<feature type="domain" description="Histidine kinase/HSP90-like ATPase" evidence="2">
    <location>
        <begin position="488"/>
        <end position="571"/>
    </location>
</feature>
<dbReference type="EMBL" id="QGGY01000016">
    <property type="protein sequence ID" value="PWJ72804.1"/>
    <property type="molecule type" value="Genomic_DNA"/>
</dbReference>
<dbReference type="GO" id="GO:0000155">
    <property type="term" value="F:phosphorelay sensor kinase activity"/>
    <property type="evidence" value="ECO:0007669"/>
    <property type="project" value="InterPro"/>
</dbReference>
<feature type="transmembrane region" description="Helical" evidence="1">
    <location>
        <begin position="12"/>
        <end position="34"/>
    </location>
</feature>
<name>A0AB73SZC9_9FIRM</name>
<keyword evidence="1" id="KW-0472">Membrane</keyword>
<evidence type="ECO:0000256" key="1">
    <source>
        <dbReference type="SAM" id="Phobius"/>
    </source>
</evidence>
<dbReference type="InterPro" id="IPR050640">
    <property type="entry name" value="Bact_2-comp_sensor_kinase"/>
</dbReference>
<dbReference type="Proteomes" id="UP000245412">
    <property type="component" value="Unassembled WGS sequence"/>
</dbReference>
<organism evidence="4 5">
    <name type="scientific">Murimonas intestini</name>
    <dbReference type="NCBI Taxonomy" id="1337051"/>
    <lineage>
        <taxon>Bacteria</taxon>
        <taxon>Bacillati</taxon>
        <taxon>Bacillota</taxon>
        <taxon>Clostridia</taxon>
        <taxon>Lachnospirales</taxon>
        <taxon>Lachnospiraceae</taxon>
        <taxon>Murimonas</taxon>
    </lineage>
</organism>